<feature type="binding site" description="in other chain" evidence="8">
    <location>
        <begin position="38"/>
        <end position="41"/>
    </location>
    <ligand>
        <name>IMP</name>
        <dbReference type="ChEBI" id="CHEBI:58053"/>
        <note>ligand shared between dimeric partners</note>
    </ligand>
</feature>
<comment type="catalytic activity">
    <reaction evidence="8 9">
        <text>IMP + L-aspartate + GTP = N(6)-(1,2-dicarboxyethyl)-AMP + GDP + phosphate + 2 H(+)</text>
        <dbReference type="Rhea" id="RHEA:15753"/>
        <dbReference type="ChEBI" id="CHEBI:15378"/>
        <dbReference type="ChEBI" id="CHEBI:29991"/>
        <dbReference type="ChEBI" id="CHEBI:37565"/>
        <dbReference type="ChEBI" id="CHEBI:43474"/>
        <dbReference type="ChEBI" id="CHEBI:57567"/>
        <dbReference type="ChEBI" id="CHEBI:58053"/>
        <dbReference type="ChEBI" id="CHEBI:58189"/>
        <dbReference type="EC" id="6.3.4.4"/>
    </reaction>
</comment>
<evidence type="ECO:0000256" key="6">
    <source>
        <dbReference type="ARBA" id="ARBA00022842"/>
    </source>
</evidence>
<feature type="binding site" description="in other chain" evidence="8">
    <location>
        <begin position="13"/>
        <end position="16"/>
    </location>
    <ligand>
        <name>IMP</name>
        <dbReference type="ChEBI" id="CHEBI:58053"/>
        <note>ligand shared between dimeric partners</note>
    </ligand>
</feature>
<gene>
    <name evidence="8" type="primary">purA</name>
    <name evidence="10" type="ORF">EG19_12210</name>
</gene>
<dbReference type="GO" id="GO:0000287">
    <property type="term" value="F:magnesium ion binding"/>
    <property type="evidence" value="ECO:0007669"/>
    <property type="project" value="UniProtKB-UniRule"/>
</dbReference>
<reference evidence="10 11" key="1">
    <citation type="submission" date="2014-04" db="EMBL/GenBank/DDBJ databases">
        <title>The Genome Sequence of Thermoanaerobaculum aquaticum MP-01, The First Cultivated Group 23 Acidobacterium.</title>
        <authorList>
            <person name="Stamps B.W."/>
            <person name="Losey N.A."/>
            <person name="Lawson P.A."/>
            <person name="Stevenson B.S."/>
        </authorList>
    </citation>
    <scope>NUCLEOTIDE SEQUENCE [LARGE SCALE GENOMIC DNA]</scope>
    <source>
        <strain evidence="10 11">MP-01</strain>
    </source>
</reference>
<dbReference type="InterPro" id="IPR042111">
    <property type="entry name" value="Adenylosuccinate_synth_dom3"/>
</dbReference>
<dbReference type="PANTHER" id="PTHR11846">
    <property type="entry name" value="ADENYLOSUCCINATE SYNTHETASE"/>
    <property type="match status" value="1"/>
</dbReference>
<dbReference type="SMART" id="SM00788">
    <property type="entry name" value="Adenylsucc_synt"/>
    <property type="match status" value="1"/>
</dbReference>
<dbReference type="OrthoDB" id="9807553at2"/>
<dbReference type="InterPro" id="IPR001114">
    <property type="entry name" value="Adenylosuccinate_synthetase"/>
</dbReference>
<evidence type="ECO:0000256" key="3">
    <source>
        <dbReference type="ARBA" id="ARBA00022723"/>
    </source>
</evidence>
<sequence length="436" mass="47160">MANVVVVGGQWGDEGKGKVVDLLCPAFRHVARFNGGNNAGHTVRFADRHFALHLIPSGILHENCQCYIGPGVVVNPVSLVSEVENLEAQGVPVRHRLHLSPRAHLVLPHHRALDVAREEAKGARKIGTTGRGIGPTYETRASRTGLRAGLARDPQRLREKASALAAELSRQLATYPQAQQPTEEELEQALASAEKLVPFLRPVDSLLAAAWKKGEAILFEGAQGTLLDLDFGTYPFVTSSGCLAGFAAPALGLPARALDGVLGVFKAYCTRVGAGPFPTEIQDALGEHIRRRGNEFGTTTGRPRRTGWFDAVAARAAVRWSGIEAVALTKLDVLDSLERIPVAVAYRLGDCEVTEFPDDAEELAAVQPVFEELPGWNTDTTGITEFEKLPPLAQAYVRRLEELMGVPVVLISTGPRREETILRRIPPLSGWIAELG</sequence>
<name>A0A062XPG4_9BACT</name>
<feature type="binding site" evidence="8">
    <location>
        <begin position="12"/>
        <end position="18"/>
    </location>
    <ligand>
        <name>GTP</name>
        <dbReference type="ChEBI" id="CHEBI:37565"/>
    </ligand>
</feature>
<feature type="binding site" evidence="8">
    <location>
        <position position="40"/>
    </location>
    <ligand>
        <name>Mg(2+)</name>
        <dbReference type="ChEBI" id="CHEBI:18420"/>
    </ligand>
</feature>
<organism evidence="10 11">
    <name type="scientific">Thermoanaerobaculum aquaticum</name>
    <dbReference type="NCBI Taxonomy" id="1312852"/>
    <lineage>
        <taxon>Bacteria</taxon>
        <taxon>Pseudomonadati</taxon>
        <taxon>Acidobacteriota</taxon>
        <taxon>Thermoanaerobaculia</taxon>
        <taxon>Thermoanaerobaculales</taxon>
        <taxon>Thermoanaerobaculaceae</taxon>
        <taxon>Thermoanaerobaculum</taxon>
    </lineage>
</organism>
<feature type="binding site" description="in other chain" evidence="8">
    <location>
        <position position="238"/>
    </location>
    <ligand>
        <name>IMP</name>
        <dbReference type="ChEBI" id="CHEBI:58053"/>
        <note>ligand shared between dimeric partners</note>
    </ligand>
</feature>
<keyword evidence="2 8" id="KW-0436">Ligase</keyword>
<dbReference type="FunFam" id="1.10.300.10:FF:000001">
    <property type="entry name" value="Adenylosuccinate synthetase"/>
    <property type="match status" value="1"/>
</dbReference>
<dbReference type="EC" id="6.3.4.4" evidence="8 9"/>
<keyword evidence="6 8" id="KW-0460">Magnesium</keyword>
<dbReference type="PANTHER" id="PTHR11846:SF0">
    <property type="entry name" value="ADENYLOSUCCINATE SYNTHETASE"/>
    <property type="match status" value="1"/>
</dbReference>
<feature type="binding site" evidence="8">
    <location>
        <begin position="298"/>
        <end position="304"/>
    </location>
    <ligand>
        <name>substrate</name>
    </ligand>
</feature>
<feature type="binding site" description="in other chain" evidence="8">
    <location>
        <position position="302"/>
    </location>
    <ligand>
        <name>IMP</name>
        <dbReference type="ChEBI" id="CHEBI:58053"/>
        <note>ligand shared between dimeric partners</note>
    </ligand>
</feature>
<dbReference type="PROSITE" id="PS01266">
    <property type="entry name" value="ADENYLOSUCCIN_SYN_1"/>
    <property type="match status" value="1"/>
</dbReference>
<dbReference type="CDD" id="cd03108">
    <property type="entry name" value="AdSS"/>
    <property type="match status" value="1"/>
</dbReference>
<feature type="binding site" evidence="8">
    <location>
        <begin position="40"/>
        <end position="42"/>
    </location>
    <ligand>
        <name>GTP</name>
        <dbReference type="ChEBI" id="CHEBI:37565"/>
    </ligand>
</feature>
<evidence type="ECO:0000256" key="4">
    <source>
        <dbReference type="ARBA" id="ARBA00022741"/>
    </source>
</evidence>
<dbReference type="NCBIfam" id="NF002223">
    <property type="entry name" value="PRK01117.1"/>
    <property type="match status" value="1"/>
</dbReference>
<evidence type="ECO:0000256" key="1">
    <source>
        <dbReference type="ARBA" id="ARBA00011738"/>
    </source>
</evidence>
<feature type="binding site" evidence="8">
    <location>
        <begin position="330"/>
        <end position="332"/>
    </location>
    <ligand>
        <name>GTP</name>
        <dbReference type="ChEBI" id="CHEBI:37565"/>
    </ligand>
</feature>
<keyword evidence="11" id="KW-1185">Reference proteome</keyword>
<dbReference type="RefSeq" id="WP_038047783.1">
    <property type="nucleotide sequence ID" value="NZ_JMFG01000008.1"/>
</dbReference>
<dbReference type="NCBIfam" id="TIGR00184">
    <property type="entry name" value="purA"/>
    <property type="match status" value="1"/>
</dbReference>
<feature type="binding site" evidence="8">
    <location>
        <position position="304"/>
    </location>
    <ligand>
        <name>GTP</name>
        <dbReference type="ChEBI" id="CHEBI:37565"/>
    </ligand>
</feature>
<keyword evidence="4 8" id="KW-0547">Nucleotide-binding</keyword>
<feature type="active site" description="Proton acceptor" evidence="8">
    <location>
        <position position="13"/>
    </location>
</feature>
<feature type="binding site" evidence="8">
    <location>
        <position position="13"/>
    </location>
    <ligand>
        <name>Mg(2+)</name>
        <dbReference type="ChEBI" id="CHEBI:18420"/>
    </ligand>
</feature>
<dbReference type="InterPro" id="IPR018220">
    <property type="entry name" value="Adenylosuccin_syn_GTP-bd"/>
</dbReference>
<dbReference type="AlphaFoldDB" id="A0A062XPG4"/>
<dbReference type="SUPFAM" id="SSF52540">
    <property type="entry name" value="P-loop containing nucleoside triphosphate hydrolases"/>
    <property type="match status" value="1"/>
</dbReference>
<keyword evidence="3 8" id="KW-0479">Metal-binding</keyword>
<keyword evidence="8" id="KW-0963">Cytoplasm</keyword>
<evidence type="ECO:0000256" key="5">
    <source>
        <dbReference type="ARBA" id="ARBA00022755"/>
    </source>
</evidence>
<dbReference type="GO" id="GO:0044208">
    <property type="term" value="P:'de novo' AMP biosynthetic process"/>
    <property type="evidence" value="ECO:0007669"/>
    <property type="project" value="UniProtKB-UniRule"/>
</dbReference>
<dbReference type="GO" id="GO:0005525">
    <property type="term" value="F:GTP binding"/>
    <property type="evidence" value="ECO:0007669"/>
    <property type="project" value="UniProtKB-UniRule"/>
</dbReference>
<dbReference type="HAMAP" id="MF_00011">
    <property type="entry name" value="Adenylosucc_synth"/>
    <property type="match status" value="1"/>
</dbReference>
<keyword evidence="5 8" id="KW-0658">Purine biosynthesis</keyword>
<evidence type="ECO:0000313" key="11">
    <source>
        <dbReference type="Proteomes" id="UP000027284"/>
    </source>
</evidence>
<dbReference type="EMBL" id="JMFG01000008">
    <property type="protein sequence ID" value="KDA54472.1"/>
    <property type="molecule type" value="Genomic_DNA"/>
</dbReference>
<dbReference type="STRING" id="1312852.EG19_12210"/>
<dbReference type="GO" id="GO:0046040">
    <property type="term" value="P:IMP metabolic process"/>
    <property type="evidence" value="ECO:0007669"/>
    <property type="project" value="TreeGrafter"/>
</dbReference>
<comment type="subunit">
    <text evidence="1 8">Homodimer.</text>
</comment>
<dbReference type="Gene3D" id="3.90.170.10">
    <property type="entry name" value="Adenylosuccinate Synthetase, subunit A, domain 3"/>
    <property type="match status" value="1"/>
</dbReference>
<keyword evidence="7 8" id="KW-0342">GTP-binding</keyword>
<dbReference type="InterPro" id="IPR027417">
    <property type="entry name" value="P-loop_NTPase"/>
</dbReference>
<dbReference type="UniPathway" id="UPA00075">
    <property type="reaction ID" value="UER00335"/>
</dbReference>
<feature type="binding site" evidence="8">
    <location>
        <position position="143"/>
    </location>
    <ligand>
        <name>IMP</name>
        <dbReference type="ChEBI" id="CHEBI:58053"/>
        <note>ligand shared between dimeric partners</note>
    </ligand>
</feature>
<evidence type="ECO:0000256" key="9">
    <source>
        <dbReference type="RuleBase" id="RU000520"/>
    </source>
</evidence>
<accession>A0A062XPG4</accession>
<evidence type="ECO:0000256" key="7">
    <source>
        <dbReference type="ARBA" id="ARBA00023134"/>
    </source>
</evidence>
<feature type="binding site" evidence="8">
    <location>
        <begin position="412"/>
        <end position="414"/>
    </location>
    <ligand>
        <name>GTP</name>
        <dbReference type="ChEBI" id="CHEBI:37565"/>
    </ligand>
</feature>
<dbReference type="GO" id="GO:0005737">
    <property type="term" value="C:cytoplasm"/>
    <property type="evidence" value="ECO:0007669"/>
    <property type="project" value="UniProtKB-SubCell"/>
</dbReference>
<comment type="caution">
    <text evidence="10">The sequence shown here is derived from an EMBL/GenBank/DDBJ whole genome shotgun (WGS) entry which is preliminary data.</text>
</comment>
<comment type="cofactor">
    <cofactor evidence="8">
        <name>Mg(2+)</name>
        <dbReference type="ChEBI" id="CHEBI:18420"/>
    </cofactor>
    <text evidence="8">Binds 1 Mg(2+) ion per subunit.</text>
</comment>
<dbReference type="Proteomes" id="UP000027284">
    <property type="component" value="Unassembled WGS sequence"/>
</dbReference>
<comment type="subcellular location">
    <subcellularLocation>
        <location evidence="8">Cytoplasm</location>
    </subcellularLocation>
</comment>
<dbReference type="InterPro" id="IPR042110">
    <property type="entry name" value="Adenylosuccinate_synth_dom2"/>
</dbReference>
<dbReference type="Gene3D" id="3.40.440.10">
    <property type="entry name" value="Adenylosuccinate Synthetase, subunit A, domain 1"/>
    <property type="match status" value="1"/>
</dbReference>
<evidence type="ECO:0000256" key="8">
    <source>
        <dbReference type="HAMAP-Rule" id="MF_00011"/>
    </source>
</evidence>
<comment type="pathway">
    <text evidence="8 9">Purine metabolism; AMP biosynthesis via de novo pathway; AMP from IMP: step 1/2.</text>
</comment>
<feature type="active site" description="Proton donor" evidence="8">
    <location>
        <position position="41"/>
    </location>
</feature>
<dbReference type="Gene3D" id="1.10.300.10">
    <property type="entry name" value="Adenylosuccinate Synthetase, subunit A, domain 2"/>
    <property type="match status" value="1"/>
</dbReference>
<dbReference type="GO" id="GO:0004019">
    <property type="term" value="F:adenylosuccinate synthase activity"/>
    <property type="evidence" value="ECO:0007669"/>
    <property type="project" value="UniProtKB-UniRule"/>
</dbReference>
<comment type="function">
    <text evidence="8">Plays an important role in the de novo pathway of purine nucleotide biosynthesis. Catalyzes the first committed step in the biosynthesis of AMP from IMP.</text>
</comment>
<dbReference type="FunFam" id="3.90.170.10:FF:000001">
    <property type="entry name" value="Adenylosuccinate synthetase"/>
    <property type="match status" value="1"/>
</dbReference>
<dbReference type="InterPro" id="IPR042109">
    <property type="entry name" value="Adenylosuccinate_synth_dom1"/>
</dbReference>
<proteinExistence type="inferred from homology"/>
<feature type="binding site" description="in other chain" evidence="8">
    <location>
        <position position="223"/>
    </location>
    <ligand>
        <name>IMP</name>
        <dbReference type="ChEBI" id="CHEBI:58053"/>
        <note>ligand shared between dimeric partners</note>
    </ligand>
</feature>
<evidence type="ECO:0000256" key="2">
    <source>
        <dbReference type="ARBA" id="ARBA00022598"/>
    </source>
</evidence>
<protein>
    <recommendedName>
        <fullName evidence="8 9">Adenylosuccinate synthetase</fullName>
        <shortName evidence="8">AMPSase</shortName>
        <shortName evidence="8">AdSS</shortName>
        <ecNumber evidence="8 9">6.3.4.4</ecNumber>
    </recommendedName>
    <alternativeName>
        <fullName evidence="8">IMP--aspartate ligase</fullName>
    </alternativeName>
</protein>
<feature type="binding site" description="in other chain" evidence="8">
    <location>
        <position position="129"/>
    </location>
    <ligand>
        <name>IMP</name>
        <dbReference type="ChEBI" id="CHEBI:58053"/>
        <note>ligand shared between dimeric partners</note>
    </ligand>
</feature>
<comment type="similarity">
    <text evidence="8 9">Belongs to the adenylosuccinate synthetase family.</text>
</comment>
<dbReference type="Pfam" id="PF00709">
    <property type="entry name" value="Adenylsucc_synt"/>
    <property type="match status" value="1"/>
</dbReference>
<evidence type="ECO:0000313" key="10">
    <source>
        <dbReference type="EMBL" id="KDA54472.1"/>
    </source>
</evidence>